<evidence type="ECO:0000313" key="3">
    <source>
        <dbReference type="Proteomes" id="UP000601990"/>
    </source>
</evidence>
<dbReference type="Proteomes" id="UP000601990">
    <property type="component" value="Unassembled WGS sequence"/>
</dbReference>
<keyword evidence="3" id="KW-1185">Reference proteome</keyword>
<evidence type="ECO:0000313" key="2">
    <source>
        <dbReference type="EMBL" id="NMF92703.1"/>
    </source>
</evidence>
<reference evidence="2" key="1">
    <citation type="submission" date="2019-12" db="EMBL/GenBank/DDBJ databases">
        <title>Comparative genomics gives insights into the taxonomy of the Azoarcus-Aromatoleum group and reveals separate origins of nif in the plant-associated Azoarcus and non-plant-associated Aromatoleum sub-groups.</title>
        <authorList>
            <person name="Lafos M."/>
            <person name="Maluk M."/>
            <person name="Batista M."/>
            <person name="Junghare M."/>
            <person name="Carmona M."/>
            <person name="Faoro H."/>
            <person name="Cruz L.M."/>
            <person name="Battistoni F."/>
            <person name="De Souza E."/>
            <person name="Pedrosa F."/>
            <person name="Chen W.-M."/>
            <person name="Poole P.S."/>
            <person name="Dixon R.A."/>
            <person name="James E.K."/>
        </authorList>
    </citation>
    <scope>NUCLEOTIDE SEQUENCE</scope>
    <source>
        <strain evidence="2">U120</strain>
    </source>
</reference>
<accession>A0ABX1MY69</accession>
<keyword evidence="1" id="KW-0812">Transmembrane</keyword>
<dbReference type="InterPro" id="IPR006311">
    <property type="entry name" value="TAT_signal"/>
</dbReference>
<evidence type="ECO:0000256" key="1">
    <source>
        <dbReference type="SAM" id="Phobius"/>
    </source>
</evidence>
<keyword evidence="1" id="KW-1133">Transmembrane helix</keyword>
<name>A0ABX1MY69_9RHOO</name>
<dbReference type="PROSITE" id="PS51318">
    <property type="entry name" value="TAT"/>
    <property type="match status" value="1"/>
</dbReference>
<organism evidence="2 3">
    <name type="scientific">Aromatoleum buckelii</name>
    <dbReference type="NCBI Taxonomy" id="200254"/>
    <lineage>
        <taxon>Bacteria</taxon>
        <taxon>Pseudomonadati</taxon>
        <taxon>Pseudomonadota</taxon>
        <taxon>Betaproteobacteria</taxon>
        <taxon>Rhodocyclales</taxon>
        <taxon>Rhodocyclaceae</taxon>
        <taxon>Aromatoleum</taxon>
    </lineage>
</organism>
<proteinExistence type="predicted"/>
<protein>
    <submittedName>
        <fullName evidence="2">Uncharacterized protein</fullName>
    </submittedName>
</protein>
<feature type="transmembrane region" description="Helical" evidence="1">
    <location>
        <begin position="20"/>
        <end position="39"/>
    </location>
</feature>
<comment type="caution">
    <text evidence="2">The sequence shown here is derived from an EMBL/GenBank/DDBJ whole genome shotgun (WGS) entry which is preliminary data.</text>
</comment>
<sequence>MRDAQQSNSVEQRRKLLKGALAASGVITMGYSGSALASINCIEKVRTDVGFPGTDLQFREFAPDPLLGEQDWAWVKVEIRRFTVIFNGTLTEFAGFQPAIDPAVVDAMAPVYTVPTLEWPMLLATDPSLSLIGSYDPPRYGWVLAYFDDSGAITGVFPTTNTFEEGFTPATDLCLASINPTLDRTNMSFGG</sequence>
<keyword evidence="1" id="KW-0472">Membrane</keyword>
<gene>
    <name evidence="2" type="ORF">GO608_05090</name>
</gene>
<dbReference type="EMBL" id="WTVH01000006">
    <property type="protein sequence ID" value="NMF92703.1"/>
    <property type="molecule type" value="Genomic_DNA"/>
</dbReference>
<dbReference type="RefSeq" id="WP_169197997.1">
    <property type="nucleotide sequence ID" value="NZ_WTVH02000010.1"/>
</dbReference>